<proteinExistence type="predicted"/>
<dbReference type="EMBL" id="RBZN01000008">
    <property type="protein sequence ID" value="RKQ18472.1"/>
    <property type="molecule type" value="Genomic_DNA"/>
</dbReference>
<name>A0A494Z7B3_9BACL</name>
<evidence type="ECO:0000313" key="2">
    <source>
        <dbReference type="Proteomes" id="UP000272238"/>
    </source>
</evidence>
<keyword evidence="2" id="KW-1185">Reference proteome</keyword>
<evidence type="ECO:0000313" key="1">
    <source>
        <dbReference type="EMBL" id="RKQ18472.1"/>
    </source>
</evidence>
<dbReference type="AlphaFoldDB" id="A0A494Z7B3"/>
<dbReference type="RefSeq" id="WP_121213743.1">
    <property type="nucleotide sequence ID" value="NZ_JAMYWW010000001.1"/>
</dbReference>
<organism evidence="1 2">
    <name type="scientific">Ureibacillus endophyticus</name>
    <dbReference type="NCBI Taxonomy" id="1978490"/>
    <lineage>
        <taxon>Bacteria</taxon>
        <taxon>Bacillati</taxon>
        <taxon>Bacillota</taxon>
        <taxon>Bacilli</taxon>
        <taxon>Bacillales</taxon>
        <taxon>Caryophanaceae</taxon>
        <taxon>Ureibacillus</taxon>
    </lineage>
</organism>
<dbReference type="OrthoDB" id="2739555at2"/>
<protein>
    <submittedName>
        <fullName evidence="1">Uncharacterized protein</fullName>
    </submittedName>
</protein>
<sequence length="60" mass="6898">MRKKFKLKRNPLEVANNTVRLKPNEEFGLMTVSHPNKNNSKKLSLEEVINKMDENQGGMA</sequence>
<comment type="caution">
    <text evidence="1">The sequence shown here is derived from an EMBL/GenBank/DDBJ whole genome shotgun (WGS) entry which is preliminary data.</text>
</comment>
<gene>
    <name evidence="1" type="ORF">D8M03_05350</name>
</gene>
<accession>A0A494Z7B3</accession>
<reference evidence="1 2" key="1">
    <citation type="journal article" date="2016" name="Antonie Van Leeuwenhoek">
        <title>Lysinibacillus endophyticus sp. nov., an indole-3-acetic acid producing endophytic bacterium isolated from corn root (Zea mays cv. Xinken-5).</title>
        <authorList>
            <person name="Yu J."/>
            <person name="Guan X."/>
            <person name="Liu C."/>
            <person name="Xiang W."/>
            <person name="Yu Z."/>
            <person name="Liu X."/>
            <person name="Wang G."/>
        </authorList>
    </citation>
    <scope>NUCLEOTIDE SEQUENCE [LARGE SCALE GENOMIC DNA]</scope>
    <source>
        <strain evidence="1 2">DSM 100506</strain>
    </source>
</reference>
<dbReference type="Proteomes" id="UP000272238">
    <property type="component" value="Unassembled WGS sequence"/>
</dbReference>